<protein>
    <submittedName>
        <fullName evidence="1">Uncharacterized protein</fullName>
    </submittedName>
</protein>
<evidence type="ECO:0000313" key="1">
    <source>
        <dbReference type="EMBL" id="JAD90154.1"/>
    </source>
</evidence>
<accession>A0A0A9DNN2</accession>
<sequence>MVHDFAASMCQNGFDNISCLPSGVFIHLAWIDQSSSSGNIGKLYQFGHKLCMVQTTNLTSTRLFINMRVWS</sequence>
<name>A0A0A9DNN2_ARUDO</name>
<proteinExistence type="predicted"/>
<reference evidence="1" key="1">
    <citation type="submission" date="2014-09" db="EMBL/GenBank/DDBJ databases">
        <authorList>
            <person name="Magalhaes I.L.F."/>
            <person name="Oliveira U."/>
            <person name="Santos F.R."/>
            <person name="Vidigal T.H.D.A."/>
            <person name="Brescovit A.D."/>
            <person name="Santos A.J."/>
        </authorList>
    </citation>
    <scope>NUCLEOTIDE SEQUENCE</scope>
    <source>
        <tissue evidence="1">Shoot tissue taken approximately 20 cm above the soil surface</tissue>
    </source>
</reference>
<reference evidence="1" key="2">
    <citation type="journal article" date="2015" name="Data Brief">
        <title>Shoot transcriptome of the giant reed, Arundo donax.</title>
        <authorList>
            <person name="Barrero R.A."/>
            <person name="Guerrero F.D."/>
            <person name="Moolhuijzen P."/>
            <person name="Goolsby J.A."/>
            <person name="Tidwell J."/>
            <person name="Bellgard S.E."/>
            <person name="Bellgard M.I."/>
        </authorList>
    </citation>
    <scope>NUCLEOTIDE SEQUENCE</scope>
    <source>
        <tissue evidence="1">Shoot tissue taken approximately 20 cm above the soil surface</tissue>
    </source>
</reference>
<dbReference type="EMBL" id="GBRH01207741">
    <property type="protein sequence ID" value="JAD90154.1"/>
    <property type="molecule type" value="Transcribed_RNA"/>
</dbReference>
<organism evidence="1">
    <name type="scientific">Arundo donax</name>
    <name type="common">Giant reed</name>
    <name type="synonym">Donax arundinaceus</name>
    <dbReference type="NCBI Taxonomy" id="35708"/>
    <lineage>
        <taxon>Eukaryota</taxon>
        <taxon>Viridiplantae</taxon>
        <taxon>Streptophyta</taxon>
        <taxon>Embryophyta</taxon>
        <taxon>Tracheophyta</taxon>
        <taxon>Spermatophyta</taxon>
        <taxon>Magnoliopsida</taxon>
        <taxon>Liliopsida</taxon>
        <taxon>Poales</taxon>
        <taxon>Poaceae</taxon>
        <taxon>PACMAD clade</taxon>
        <taxon>Arundinoideae</taxon>
        <taxon>Arundineae</taxon>
        <taxon>Arundo</taxon>
    </lineage>
</organism>
<dbReference type="AlphaFoldDB" id="A0A0A9DNN2"/>